<feature type="compositionally biased region" description="Polar residues" evidence="1">
    <location>
        <begin position="170"/>
        <end position="180"/>
    </location>
</feature>
<dbReference type="OrthoDB" id="3232941at2759"/>
<evidence type="ECO:0000313" key="3">
    <source>
        <dbReference type="Proteomes" id="UP000663850"/>
    </source>
</evidence>
<feature type="region of interest" description="Disordered" evidence="1">
    <location>
        <begin position="170"/>
        <end position="218"/>
    </location>
</feature>
<accession>A0A8H3BIW3</accession>
<reference evidence="2" key="1">
    <citation type="submission" date="2021-01" db="EMBL/GenBank/DDBJ databases">
        <authorList>
            <person name="Kaushik A."/>
        </authorList>
    </citation>
    <scope>NUCLEOTIDE SEQUENCE</scope>
    <source>
        <strain evidence="2">Type strain: AG8-Rh-89/</strain>
    </source>
</reference>
<proteinExistence type="predicted"/>
<feature type="compositionally biased region" description="Polar residues" evidence="1">
    <location>
        <begin position="190"/>
        <end position="209"/>
    </location>
</feature>
<dbReference type="AlphaFoldDB" id="A0A8H3BIW3"/>
<organism evidence="2 3">
    <name type="scientific">Rhizoctonia solani</name>
    <dbReference type="NCBI Taxonomy" id="456999"/>
    <lineage>
        <taxon>Eukaryota</taxon>
        <taxon>Fungi</taxon>
        <taxon>Dikarya</taxon>
        <taxon>Basidiomycota</taxon>
        <taxon>Agaricomycotina</taxon>
        <taxon>Agaricomycetes</taxon>
        <taxon>Cantharellales</taxon>
        <taxon>Ceratobasidiaceae</taxon>
        <taxon>Rhizoctonia</taxon>
    </lineage>
</organism>
<gene>
    <name evidence="2" type="ORF">RDB_LOCUS49023</name>
</gene>
<sequence>MVDHTGWYPSGQVCSPPELPAYLKNVYDLKPIIGVPSDDEVIGIHAVIQAARKTSDIPGMHNPGLLMRLTDHLFGAQMARYRDQYSCITFPSDATYKPPILPAHVSIRLESVSGAPTDEDMMKVQDAVQTYQELKRIPSMFDAQVNMELSQHLFDLQMARYMRLAGESQPSPASLVTASPESPAKVAEPTPNTAADMTSGTNNAGTGSSAGDVHTTPGTDIHELLERSNQLADQSNVLLERSNKISELFSQSINHINPLAEHVDQVLERLTQLVEHAHRPAESDQQTERFNQLFERFNQLVEQSTHPVNRTNELKERSNQLAERANKLVEHLTQSSDRSNHLADQAYKSMERFGDTLRNINNVLVGVQHAIVRSYRGNTVSALDCLVNNKGETPGMSETTRHTTIMQISEPHSKYPNDHIPVIISGVSRGLYSPDWWLGHLLCFYGIGEGIRKDETSTTVRLGKQKQAREMLNKYLSSCLG</sequence>
<evidence type="ECO:0000313" key="2">
    <source>
        <dbReference type="EMBL" id="CAE6458863.1"/>
    </source>
</evidence>
<comment type="caution">
    <text evidence="2">The sequence shown here is derived from an EMBL/GenBank/DDBJ whole genome shotgun (WGS) entry which is preliminary data.</text>
</comment>
<dbReference type="Gene3D" id="1.10.287.950">
    <property type="entry name" value="Methyl-accepting chemotaxis protein"/>
    <property type="match status" value="1"/>
</dbReference>
<protein>
    <recommendedName>
        <fullName evidence="4">Laminin domain protein</fullName>
    </recommendedName>
</protein>
<dbReference type="SUPFAM" id="SSF58104">
    <property type="entry name" value="Methyl-accepting chemotaxis protein (MCP) signaling domain"/>
    <property type="match status" value="1"/>
</dbReference>
<name>A0A8H3BIW3_9AGAM</name>
<dbReference type="Proteomes" id="UP000663850">
    <property type="component" value="Unassembled WGS sequence"/>
</dbReference>
<evidence type="ECO:0000256" key="1">
    <source>
        <dbReference type="SAM" id="MobiDB-lite"/>
    </source>
</evidence>
<dbReference type="EMBL" id="CAJMWZ010002617">
    <property type="protein sequence ID" value="CAE6458863.1"/>
    <property type="molecule type" value="Genomic_DNA"/>
</dbReference>
<evidence type="ECO:0008006" key="4">
    <source>
        <dbReference type="Google" id="ProtNLM"/>
    </source>
</evidence>